<dbReference type="PRINTS" id="PR00111">
    <property type="entry name" value="ABHYDROLASE"/>
</dbReference>
<dbReference type="InterPro" id="IPR029058">
    <property type="entry name" value="AB_hydrolase_fold"/>
</dbReference>
<dbReference type="Gene3D" id="3.40.50.1820">
    <property type="entry name" value="alpha/beta hydrolase"/>
    <property type="match status" value="1"/>
</dbReference>
<keyword evidence="2" id="KW-0378">Hydrolase</keyword>
<evidence type="ECO:0000313" key="2">
    <source>
        <dbReference type="EMBL" id="GAA4743766.1"/>
    </source>
</evidence>
<keyword evidence="3" id="KW-1185">Reference proteome</keyword>
<accession>A0ABP8Z1H5</accession>
<evidence type="ECO:0000259" key="1">
    <source>
        <dbReference type="Pfam" id="PF00561"/>
    </source>
</evidence>
<dbReference type="Proteomes" id="UP001499882">
    <property type="component" value="Unassembled WGS sequence"/>
</dbReference>
<sequence>MPVHHVVVAGVRIAYRRSGPRGAAPVLLVHGRAAHTGWWFAVAPGLARHRDVAIVDLSGHGDSDHRLTYAPGTWADELAGVIADLDAGPADVVGHSMGGQLAVYLAARSPGSVRTVVMVDSRVGREPYRAPAREIVRYYPTIDAAVDNFRLRPRATTAPAALLDSVARNGLRETEEGWRWKFDPRSGQPFTAQDIEEAIAASRCPIGVVYGELSELANNASADHIASRTGREVPRAGVSDAHHHVPLDRGDACLSAIESLLTHLTPTP</sequence>
<dbReference type="InterPro" id="IPR050228">
    <property type="entry name" value="Carboxylesterase_BioH"/>
</dbReference>
<evidence type="ECO:0000313" key="3">
    <source>
        <dbReference type="Proteomes" id="UP001499882"/>
    </source>
</evidence>
<organism evidence="2 3">
    <name type="scientific">Nocardioides endophyticus</name>
    <dbReference type="NCBI Taxonomy" id="1353775"/>
    <lineage>
        <taxon>Bacteria</taxon>
        <taxon>Bacillati</taxon>
        <taxon>Actinomycetota</taxon>
        <taxon>Actinomycetes</taxon>
        <taxon>Propionibacteriales</taxon>
        <taxon>Nocardioidaceae</taxon>
        <taxon>Nocardioides</taxon>
    </lineage>
</organism>
<reference evidence="3" key="1">
    <citation type="journal article" date="2019" name="Int. J. Syst. Evol. Microbiol.">
        <title>The Global Catalogue of Microorganisms (GCM) 10K type strain sequencing project: providing services to taxonomists for standard genome sequencing and annotation.</title>
        <authorList>
            <consortium name="The Broad Institute Genomics Platform"/>
            <consortium name="The Broad Institute Genome Sequencing Center for Infectious Disease"/>
            <person name="Wu L."/>
            <person name="Ma J."/>
        </authorList>
    </citation>
    <scope>NUCLEOTIDE SEQUENCE [LARGE SCALE GENOMIC DNA]</scope>
    <source>
        <strain evidence="3">JCM 18532</strain>
    </source>
</reference>
<dbReference type="EMBL" id="BAABKN010000019">
    <property type="protein sequence ID" value="GAA4743766.1"/>
    <property type="molecule type" value="Genomic_DNA"/>
</dbReference>
<dbReference type="GO" id="GO:0016787">
    <property type="term" value="F:hydrolase activity"/>
    <property type="evidence" value="ECO:0007669"/>
    <property type="project" value="UniProtKB-KW"/>
</dbReference>
<dbReference type="PANTHER" id="PTHR43194:SF2">
    <property type="entry name" value="PEROXISOMAL MEMBRANE PROTEIN LPX1"/>
    <property type="match status" value="1"/>
</dbReference>
<gene>
    <name evidence="2" type="ORF">GCM10023350_30620</name>
</gene>
<comment type="caution">
    <text evidence="2">The sequence shown here is derived from an EMBL/GenBank/DDBJ whole genome shotgun (WGS) entry which is preliminary data.</text>
</comment>
<name>A0ABP8Z1H5_9ACTN</name>
<dbReference type="InterPro" id="IPR000073">
    <property type="entry name" value="AB_hydrolase_1"/>
</dbReference>
<proteinExistence type="predicted"/>
<feature type="domain" description="AB hydrolase-1" evidence="1">
    <location>
        <begin position="25"/>
        <end position="166"/>
    </location>
</feature>
<dbReference type="SUPFAM" id="SSF53474">
    <property type="entry name" value="alpha/beta-Hydrolases"/>
    <property type="match status" value="1"/>
</dbReference>
<protein>
    <submittedName>
        <fullName evidence="2">Alpha/beta hydrolase</fullName>
    </submittedName>
</protein>
<dbReference type="PANTHER" id="PTHR43194">
    <property type="entry name" value="HYDROLASE ALPHA/BETA FOLD FAMILY"/>
    <property type="match status" value="1"/>
</dbReference>
<dbReference type="Pfam" id="PF00561">
    <property type="entry name" value="Abhydrolase_1"/>
    <property type="match status" value="1"/>
</dbReference>